<feature type="compositionally biased region" description="Pro residues" evidence="2">
    <location>
        <begin position="189"/>
        <end position="200"/>
    </location>
</feature>
<feature type="region of interest" description="Disordered" evidence="2">
    <location>
        <begin position="278"/>
        <end position="305"/>
    </location>
</feature>
<dbReference type="PROSITE" id="PS50103">
    <property type="entry name" value="ZF_C3H1"/>
    <property type="match status" value="1"/>
</dbReference>
<reference evidence="4 5" key="1">
    <citation type="submission" date="2024-09" db="EMBL/GenBank/DDBJ databases">
        <title>Itraconazole resistance in Madurella fahalii resulting from another homologue of gene encoding cytochrome P450 14-alpha sterol demethylase (CYP51).</title>
        <authorList>
            <person name="Yoshioka I."/>
            <person name="Fahal A.H."/>
            <person name="Kaneko S."/>
            <person name="Yaguchi T."/>
        </authorList>
    </citation>
    <scope>NUCLEOTIDE SEQUENCE [LARGE SCALE GENOMIC DNA]</scope>
    <source>
        <strain evidence="4 5">IFM 68171</strain>
    </source>
</reference>
<dbReference type="EMBL" id="BAAFSV010000001">
    <property type="protein sequence ID" value="GAB1310155.1"/>
    <property type="molecule type" value="Genomic_DNA"/>
</dbReference>
<dbReference type="Proteomes" id="UP001628179">
    <property type="component" value="Unassembled WGS sequence"/>
</dbReference>
<gene>
    <name evidence="4" type="ORF">MFIFM68171_00365</name>
</gene>
<keyword evidence="1" id="KW-0862">Zinc</keyword>
<feature type="compositionally biased region" description="Low complexity" evidence="2">
    <location>
        <begin position="174"/>
        <end position="188"/>
    </location>
</feature>
<evidence type="ECO:0000313" key="4">
    <source>
        <dbReference type="EMBL" id="GAB1310155.1"/>
    </source>
</evidence>
<evidence type="ECO:0000256" key="1">
    <source>
        <dbReference type="PROSITE-ProRule" id="PRU00723"/>
    </source>
</evidence>
<feature type="compositionally biased region" description="Low complexity" evidence="2">
    <location>
        <begin position="127"/>
        <end position="139"/>
    </location>
</feature>
<feature type="compositionally biased region" description="Basic and acidic residues" evidence="2">
    <location>
        <begin position="357"/>
        <end position="368"/>
    </location>
</feature>
<proteinExistence type="predicted"/>
<name>A0ABQ0FXU6_9PEZI</name>
<evidence type="ECO:0000259" key="3">
    <source>
        <dbReference type="PROSITE" id="PS50103"/>
    </source>
</evidence>
<dbReference type="InterPro" id="IPR000571">
    <property type="entry name" value="Znf_CCCH"/>
</dbReference>
<evidence type="ECO:0000256" key="2">
    <source>
        <dbReference type="SAM" id="MobiDB-lite"/>
    </source>
</evidence>
<keyword evidence="1" id="KW-0479">Metal-binding</keyword>
<keyword evidence="5" id="KW-1185">Reference proteome</keyword>
<protein>
    <recommendedName>
        <fullName evidence="3">C3H1-type domain-containing protein</fullName>
    </recommendedName>
</protein>
<dbReference type="RefSeq" id="XP_070911888.1">
    <property type="nucleotide sequence ID" value="XM_071055787.1"/>
</dbReference>
<organism evidence="4 5">
    <name type="scientific">Madurella fahalii</name>
    <dbReference type="NCBI Taxonomy" id="1157608"/>
    <lineage>
        <taxon>Eukaryota</taxon>
        <taxon>Fungi</taxon>
        <taxon>Dikarya</taxon>
        <taxon>Ascomycota</taxon>
        <taxon>Pezizomycotina</taxon>
        <taxon>Sordariomycetes</taxon>
        <taxon>Sordariomycetidae</taxon>
        <taxon>Sordariales</taxon>
        <taxon>Sordariales incertae sedis</taxon>
        <taxon>Madurella</taxon>
    </lineage>
</organism>
<feature type="compositionally biased region" description="Low complexity" evidence="2">
    <location>
        <begin position="278"/>
        <end position="299"/>
    </location>
</feature>
<sequence>MVVPRPCFFIVRPNVKRQTGQGQVQTIPGPIVPVIAVDELPEWLDIVGVPRELSIEDTIGLCNLGTASKSNVSYAINISHRAPAAGMSAGKAVEVRPAAQVDPGPRQAVPSYTAPEPHVPAATNTITTAAPSLSTSATTHPAERMKSHWSEAPARQRAGGVGGLSKSIHRQHHLAAPGPSSLPAAAQPGPQPAPDQSPPAPEYCRHWCHHGTCKGGLQCRYVHAMPTTAEELVEVGLAEIPAWWVLLNAASTNSNGNGEGTAAFDQRDVRRAALQQLGLLPSPSPSPSASASAPSSGPGNAEMGVGGVMGCHHHLMGGGGGGSGGRKKFRQAQQLRETVALLRALGLVGGGRPKPGKVKEMSPLDKGPRARGGSVPQGGGKKAALTAAAAAMLDRPTPVGAGAGDGTGVIGNAAVATTASAGGAGGVAGEFIQAKGATIMSEGTRDVHMPRADQEKRAGGQDPVIASAAVLEKAEKLVDV</sequence>
<feature type="zinc finger region" description="C3H1-type" evidence="1">
    <location>
        <begin position="198"/>
        <end position="226"/>
    </location>
</feature>
<keyword evidence="1" id="KW-0863">Zinc-finger</keyword>
<accession>A0ABQ0FXU6</accession>
<comment type="caution">
    <text evidence="4">The sequence shown here is derived from an EMBL/GenBank/DDBJ whole genome shotgun (WGS) entry which is preliminary data.</text>
</comment>
<feature type="region of interest" description="Disordered" evidence="2">
    <location>
        <begin position="350"/>
        <end position="380"/>
    </location>
</feature>
<evidence type="ECO:0000313" key="5">
    <source>
        <dbReference type="Proteomes" id="UP001628179"/>
    </source>
</evidence>
<feature type="region of interest" description="Disordered" evidence="2">
    <location>
        <begin position="127"/>
        <end position="200"/>
    </location>
</feature>
<feature type="domain" description="C3H1-type" evidence="3">
    <location>
        <begin position="198"/>
        <end position="226"/>
    </location>
</feature>
<dbReference type="GeneID" id="98171110"/>